<dbReference type="PROSITE" id="PS00856">
    <property type="entry name" value="GUANYLATE_KINASE_1"/>
    <property type="match status" value="1"/>
</dbReference>
<name>A0A3E1K967_9GAMM</name>
<organism evidence="11 12">
    <name type="scientific">Wenzhouxiangella sediminis</name>
    <dbReference type="NCBI Taxonomy" id="1792836"/>
    <lineage>
        <taxon>Bacteria</taxon>
        <taxon>Pseudomonadati</taxon>
        <taxon>Pseudomonadota</taxon>
        <taxon>Gammaproteobacteria</taxon>
        <taxon>Chromatiales</taxon>
        <taxon>Wenzhouxiangellaceae</taxon>
        <taxon>Wenzhouxiangella</taxon>
    </lineage>
</organism>
<dbReference type="Gene3D" id="3.30.63.10">
    <property type="entry name" value="Guanylate Kinase phosphate binding domain"/>
    <property type="match status" value="1"/>
</dbReference>
<evidence type="ECO:0000256" key="4">
    <source>
        <dbReference type="ARBA" id="ARBA00022679"/>
    </source>
</evidence>
<dbReference type="EC" id="2.7.4.8" evidence="2 9"/>
<comment type="caution">
    <text evidence="11">The sequence shown here is derived from an EMBL/GenBank/DDBJ whole genome shotgun (WGS) entry which is preliminary data.</text>
</comment>
<protein>
    <recommendedName>
        <fullName evidence="3 9">Guanylate kinase</fullName>
        <ecNumber evidence="2 9">2.7.4.8</ecNumber>
    </recommendedName>
    <alternativeName>
        <fullName evidence="8 9">GMP kinase</fullName>
    </alternativeName>
</protein>
<dbReference type="GO" id="GO:0005829">
    <property type="term" value="C:cytosol"/>
    <property type="evidence" value="ECO:0007669"/>
    <property type="project" value="TreeGrafter"/>
</dbReference>
<evidence type="ECO:0000259" key="10">
    <source>
        <dbReference type="PROSITE" id="PS50052"/>
    </source>
</evidence>
<keyword evidence="7 9" id="KW-0067">ATP-binding</keyword>
<keyword evidence="6 9" id="KW-0418">Kinase</keyword>
<dbReference type="SUPFAM" id="SSF52540">
    <property type="entry name" value="P-loop containing nucleoside triphosphate hydrolases"/>
    <property type="match status" value="1"/>
</dbReference>
<dbReference type="Pfam" id="PF00625">
    <property type="entry name" value="Guanylate_kin"/>
    <property type="match status" value="1"/>
</dbReference>
<gene>
    <name evidence="9" type="primary">gmk</name>
    <name evidence="11" type="ORF">DZC52_07830</name>
</gene>
<dbReference type="Gene3D" id="3.40.50.300">
    <property type="entry name" value="P-loop containing nucleotide triphosphate hydrolases"/>
    <property type="match status" value="2"/>
</dbReference>
<keyword evidence="4 9" id="KW-0808">Transferase</keyword>
<evidence type="ECO:0000256" key="7">
    <source>
        <dbReference type="ARBA" id="ARBA00022840"/>
    </source>
</evidence>
<dbReference type="NCBIfam" id="TIGR03263">
    <property type="entry name" value="guanyl_kin"/>
    <property type="match status" value="1"/>
</dbReference>
<dbReference type="HAMAP" id="MF_00328">
    <property type="entry name" value="Guanylate_kinase"/>
    <property type="match status" value="1"/>
</dbReference>
<dbReference type="InterPro" id="IPR008145">
    <property type="entry name" value="GK/Ca_channel_bsu"/>
</dbReference>
<comment type="function">
    <text evidence="9">Essential for recycling GMP and indirectly, cGMP.</text>
</comment>
<proteinExistence type="inferred from homology"/>
<dbReference type="FunFam" id="3.30.63.10:FF:000002">
    <property type="entry name" value="Guanylate kinase 1"/>
    <property type="match status" value="1"/>
</dbReference>
<comment type="subcellular location">
    <subcellularLocation>
        <location evidence="9">Cytoplasm</location>
    </subcellularLocation>
</comment>
<feature type="binding site" evidence="9">
    <location>
        <begin position="12"/>
        <end position="19"/>
    </location>
    <ligand>
        <name>ATP</name>
        <dbReference type="ChEBI" id="CHEBI:30616"/>
    </ligand>
</feature>
<comment type="catalytic activity">
    <reaction evidence="9">
        <text>GMP + ATP = GDP + ADP</text>
        <dbReference type="Rhea" id="RHEA:20780"/>
        <dbReference type="ChEBI" id="CHEBI:30616"/>
        <dbReference type="ChEBI" id="CHEBI:58115"/>
        <dbReference type="ChEBI" id="CHEBI:58189"/>
        <dbReference type="ChEBI" id="CHEBI:456216"/>
        <dbReference type="EC" id="2.7.4.8"/>
    </reaction>
</comment>
<dbReference type="PANTHER" id="PTHR23117">
    <property type="entry name" value="GUANYLATE KINASE-RELATED"/>
    <property type="match status" value="1"/>
</dbReference>
<dbReference type="EMBL" id="QUZK01000034">
    <property type="protein sequence ID" value="RFF30629.1"/>
    <property type="molecule type" value="Genomic_DNA"/>
</dbReference>
<sequence>MSSDGDLFLIAAPSGAGKTSLMRSLLQQCPKIALSVSDTTRPARKGEIDGEQYHFVSVEEFERGIADGDYIEYAEVYGNYYGTRRDRVEALWGSGRDVLLEIDVQGAEQILRSHPDVCTIFILPPSMAVLAERLRARGSDSPEVIERRLGEARREIAACGDFRWMVVNDDFDQALADLLAIVRAWPLRRQRQQAIVDELLDESAGGGTITD</sequence>
<dbReference type="GO" id="GO:0004385">
    <property type="term" value="F:GMP kinase activity"/>
    <property type="evidence" value="ECO:0007669"/>
    <property type="project" value="UniProtKB-UniRule"/>
</dbReference>
<evidence type="ECO:0000256" key="6">
    <source>
        <dbReference type="ARBA" id="ARBA00022777"/>
    </source>
</evidence>
<evidence type="ECO:0000256" key="3">
    <source>
        <dbReference type="ARBA" id="ARBA00016296"/>
    </source>
</evidence>
<reference evidence="11 12" key="1">
    <citation type="submission" date="2018-08" db="EMBL/GenBank/DDBJ databases">
        <title>Wenzhouxiangella salilacus sp. nov., a novel bacterium isolated from a saline lake in Xinjiang Province, China.</title>
        <authorList>
            <person name="Han S."/>
        </authorList>
    </citation>
    <scope>NUCLEOTIDE SEQUENCE [LARGE SCALE GENOMIC DNA]</scope>
    <source>
        <strain evidence="11 12">XDB06</strain>
    </source>
</reference>
<accession>A0A3E1K967</accession>
<keyword evidence="5 9" id="KW-0547">Nucleotide-binding</keyword>
<evidence type="ECO:0000313" key="12">
    <source>
        <dbReference type="Proteomes" id="UP000260351"/>
    </source>
</evidence>
<dbReference type="InterPro" id="IPR017665">
    <property type="entry name" value="Guanylate_kinase"/>
</dbReference>
<keyword evidence="9" id="KW-0963">Cytoplasm</keyword>
<evidence type="ECO:0000313" key="11">
    <source>
        <dbReference type="EMBL" id="RFF30629.1"/>
    </source>
</evidence>
<dbReference type="SMART" id="SM00072">
    <property type="entry name" value="GuKc"/>
    <property type="match status" value="1"/>
</dbReference>
<feature type="domain" description="Guanylate kinase-like" evidence="10">
    <location>
        <begin position="5"/>
        <end position="183"/>
    </location>
</feature>
<dbReference type="AlphaFoldDB" id="A0A3E1K967"/>
<evidence type="ECO:0000256" key="2">
    <source>
        <dbReference type="ARBA" id="ARBA00012961"/>
    </source>
</evidence>
<evidence type="ECO:0000256" key="9">
    <source>
        <dbReference type="HAMAP-Rule" id="MF_00328"/>
    </source>
</evidence>
<dbReference type="PROSITE" id="PS50052">
    <property type="entry name" value="GUANYLATE_KINASE_2"/>
    <property type="match status" value="1"/>
</dbReference>
<dbReference type="PANTHER" id="PTHR23117:SF13">
    <property type="entry name" value="GUANYLATE KINASE"/>
    <property type="match status" value="1"/>
</dbReference>
<dbReference type="InterPro" id="IPR020590">
    <property type="entry name" value="Guanylate_kinase_CS"/>
</dbReference>
<dbReference type="OrthoDB" id="9808150at2"/>
<evidence type="ECO:0000256" key="8">
    <source>
        <dbReference type="ARBA" id="ARBA00030128"/>
    </source>
</evidence>
<dbReference type="Proteomes" id="UP000260351">
    <property type="component" value="Unassembled WGS sequence"/>
</dbReference>
<dbReference type="InterPro" id="IPR008144">
    <property type="entry name" value="Guanylate_kin-like_dom"/>
</dbReference>
<comment type="similarity">
    <text evidence="1 9">Belongs to the guanylate kinase family.</text>
</comment>
<dbReference type="InterPro" id="IPR027417">
    <property type="entry name" value="P-loop_NTPase"/>
</dbReference>
<dbReference type="CDD" id="cd00071">
    <property type="entry name" value="GMPK"/>
    <property type="match status" value="1"/>
</dbReference>
<keyword evidence="12" id="KW-1185">Reference proteome</keyword>
<evidence type="ECO:0000256" key="1">
    <source>
        <dbReference type="ARBA" id="ARBA00005790"/>
    </source>
</evidence>
<evidence type="ECO:0000256" key="5">
    <source>
        <dbReference type="ARBA" id="ARBA00022741"/>
    </source>
</evidence>
<dbReference type="GO" id="GO:0005524">
    <property type="term" value="F:ATP binding"/>
    <property type="evidence" value="ECO:0007669"/>
    <property type="project" value="UniProtKB-UniRule"/>
</dbReference>
<dbReference type="RefSeq" id="WP_116650572.1">
    <property type="nucleotide sequence ID" value="NZ_QUZK01000034.1"/>
</dbReference>